<keyword evidence="8" id="KW-0492">Microsome</keyword>
<dbReference type="InterPro" id="IPR050476">
    <property type="entry name" value="Insect_CytP450_Detox"/>
</dbReference>
<evidence type="ECO:0000313" key="15">
    <source>
        <dbReference type="EnsemblMetazoa" id="MDOA008415-PA"/>
    </source>
</evidence>
<dbReference type="PANTHER" id="PTHR24292">
    <property type="entry name" value="CYTOCHROME P450"/>
    <property type="match status" value="1"/>
</dbReference>
<dbReference type="KEGG" id="mde:101900431"/>
<dbReference type="GO" id="GO:0020037">
    <property type="term" value="F:heme binding"/>
    <property type="evidence" value="ECO:0007669"/>
    <property type="project" value="InterPro"/>
</dbReference>
<keyword evidence="16" id="KW-1185">Reference proteome</keyword>
<dbReference type="Gene3D" id="1.10.630.10">
    <property type="entry name" value="Cytochrome P450"/>
    <property type="match status" value="1"/>
</dbReference>
<dbReference type="PRINTS" id="PR00463">
    <property type="entry name" value="EP450I"/>
</dbReference>
<dbReference type="FunFam" id="1.10.630.10:FF:000042">
    <property type="entry name" value="Cytochrome P450"/>
    <property type="match status" value="1"/>
</dbReference>
<keyword evidence="11 14" id="KW-0503">Monooxygenase</keyword>
<accession>A0A1I8MU11</accession>
<dbReference type="EnsemblMetazoa" id="MDOA008415-RA">
    <property type="protein sequence ID" value="MDOA008415-PA"/>
    <property type="gene ID" value="MDOA008415"/>
</dbReference>
<dbReference type="VEuPathDB" id="VectorBase:MDOMA2_020244"/>
<dbReference type="Proteomes" id="UP001652621">
    <property type="component" value="Unplaced"/>
</dbReference>
<evidence type="ECO:0000256" key="3">
    <source>
        <dbReference type="ARBA" id="ARBA00004406"/>
    </source>
</evidence>
<dbReference type="GO" id="GO:0005789">
    <property type="term" value="C:endoplasmic reticulum membrane"/>
    <property type="evidence" value="ECO:0007669"/>
    <property type="project" value="UniProtKB-SubCell"/>
</dbReference>
<dbReference type="eggNOG" id="KOG0158">
    <property type="taxonomic scope" value="Eukaryota"/>
</dbReference>
<dbReference type="RefSeq" id="XP_005184185.2">
    <property type="nucleotide sequence ID" value="XM_005184128.4"/>
</dbReference>
<dbReference type="AlphaFoldDB" id="A0A1I8MU11"/>
<keyword evidence="5 13" id="KW-0349">Heme</keyword>
<sequence>MFLYLAIFVLTFLYVTITRHYNQWQRHGIPAAESVIPFGSLGALFRKEKTMGLAITDIYERFSDKIVGIMLAFKPAILVRDAELARQMLTKDFDSFHDRGVYVDEKKDPLSANLFSLKGQSWHNMRTKLSPSFSSGKLKAMFETVDGVGNKMIEHILQQFEGGREKVSLDIKDITTTYAIDIIGSVIFGLDINSFKNPNNEFRLISDRIFKTNNTHVIHRIRNVMNFMCPPIARFLALFGTLDPITADLREIVKRTIEYREEHGVVRKDLLQLLLQLRNSGQISEDDNAATWRVETVAENLKSLSIDTITGNLLLFYIAGSETTSSTIAYTLYELAMYPEILQRAQMEVLECLAKHNLKPSDHLTYDILQDLHYMDLCINETARKYPGLPVWNRECTKDYHLADNDFVIKKGTAIIIPIMGIGRDEKYFPQPMDYKPERYSEDKEENNLVAFMPFGDGPRYCIAKRMGVINVKAALVKILANFNIEIQPRKEVEFKFHSTPVLMPKESLKITLIKRC</sequence>
<evidence type="ECO:0000256" key="7">
    <source>
        <dbReference type="ARBA" id="ARBA00022824"/>
    </source>
</evidence>
<evidence type="ECO:0000256" key="10">
    <source>
        <dbReference type="ARBA" id="ARBA00023004"/>
    </source>
</evidence>
<evidence type="ECO:0000313" key="16">
    <source>
        <dbReference type="Proteomes" id="UP001652621"/>
    </source>
</evidence>
<comment type="cofactor">
    <cofactor evidence="1 13">
        <name>heme</name>
        <dbReference type="ChEBI" id="CHEBI:30413"/>
    </cofactor>
</comment>
<dbReference type="RefSeq" id="XP_058981558.1">
    <property type="nucleotide sequence ID" value="XM_059125575.1"/>
</dbReference>
<dbReference type="PROSITE" id="PS00086">
    <property type="entry name" value="CYTOCHROME_P450"/>
    <property type="match status" value="1"/>
</dbReference>
<comment type="subcellular location">
    <subcellularLocation>
        <location evidence="3">Endoplasmic reticulum membrane</location>
        <topology evidence="3">Peripheral membrane protein</topology>
    </subcellularLocation>
    <subcellularLocation>
        <location evidence="2">Microsome membrane</location>
        <topology evidence="2">Peripheral membrane protein</topology>
    </subcellularLocation>
</comment>
<keyword evidence="9 14" id="KW-0560">Oxidoreductase</keyword>
<evidence type="ECO:0000256" key="14">
    <source>
        <dbReference type="RuleBase" id="RU000461"/>
    </source>
</evidence>
<dbReference type="GO" id="GO:0005506">
    <property type="term" value="F:iron ion binding"/>
    <property type="evidence" value="ECO:0007669"/>
    <property type="project" value="InterPro"/>
</dbReference>
<dbReference type="VEuPathDB" id="VectorBase:MDOA008415"/>
<gene>
    <name evidence="15" type="primary">101900431</name>
    <name evidence="17" type="synonym">LOC131803833</name>
</gene>
<comment type="similarity">
    <text evidence="4 14">Belongs to the cytochrome P450 family.</text>
</comment>
<protein>
    <submittedName>
        <fullName evidence="17">Cytochrome P450 6d3-like</fullName>
    </submittedName>
</protein>
<reference evidence="17" key="2">
    <citation type="submission" date="2025-05" db="UniProtKB">
        <authorList>
            <consortium name="RefSeq"/>
        </authorList>
    </citation>
    <scope>IDENTIFICATION</scope>
    <source>
        <strain evidence="17">Aabys</strain>
        <tissue evidence="17">Whole body</tissue>
    </source>
</reference>
<dbReference type="PRINTS" id="PR00385">
    <property type="entry name" value="P450"/>
</dbReference>
<evidence type="ECO:0000256" key="4">
    <source>
        <dbReference type="ARBA" id="ARBA00010617"/>
    </source>
</evidence>
<evidence type="ECO:0000256" key="6">
    <source>
        <dbReference type="ARBA" id="ARBA00022723"/>
    </source>
</evidence>
<dbReference type="InterPro" id="IPR017972">
    <property type="entry name" value="Cyt_P450_CS"/>
</dbReference>
<keyword evidence="6 13" id="KW-0479">Metal-binding</keyword>
<dbReference type="CDD" id="cd11056">
    <property type="entry name" value="CYP6-like"/>
    <property type="match status" value="1"/>
</dbReference>
<keyword evidence="7" id="KW-0256">Endoplasmic reticulum</keyword>
<feature type="binding site" description="axial binding residue" evidence="13">
    <location>
        <position position="462"/>
    </location>
    <ligand>
        <name>heme</name>
        <dbReference type="ChEBI" id="CHEBI:30413"/>
    </ligand>
    <ligandPart>
        <name>Fe</name>
        <dbReference type="ChEBI" id="CHEBI:18248"/>
    </ligandPart>
</feature>
<proteinExistence type="inferred from homology"/>
<name>A0A1I8MU11_MUSDO</name>
<evidence type="ECO:0000256" key="9">
    <source>
        <dbReference type="ARBA" id="ARBA00023002"/>
    </source>
</evidence>
<evidence type="ECO:0000256" key="8">
    <source>
        <dbReference type="ARBA" id="ARBA00022848"/>
    </source>
</evidence>
<dbReference type="GO" id="GO:0004497">
    <property type="term" value="F:monooxygenase activity"/>
    <property type="evidence" value="ECO:0007669"/>
    <property type="project" value="UniProtKB-KW"/>
</dbReference>
<dbReference type="Pfam" id="PF00067">
    <property type="entry name" value="p450"/>
    <property type="match status" value="1"/>
</dbReference>
<evidence type="ECO:0000256" key="1">
    <source>
        <dbReference type="ARBA" id="ARBA00001971"/>
    </source>
</evidence>
<evidence type="ECO:0000256" key="2">
    <source>
        <dbReference type="ARBA" id="ARBA00004174"/>
    </source>
</evidence>
<dbReference type="InterPro" id="IPR036396">
    <property type="entry name" value="Cyt_P450_sf"/>
</dbReference>
<evidence type="ECO:0000256" key="11">
    <source>
        <dbReference type="ARBA" id="ARBA00023033"/>
    </source>
</evidence>
<dbReference type="InterPro" id="IPR001128">
    <property type="entry name" value="Cyt_P450"/>
</dbReference>
<keyword evidence="10 13" id="KW-0408">Iron</keyword>
<reference evidence="15" key="1">
    <citation type="submission" date="2020-05" db="UniProtKB">
        <authorList>
            <consortium name="EnsemblMetazoa"/>
        </authorList>
    </citation>
    <scope>IDENTIFICATION</scope>
    <source>
        <strain evidence="15">Aabys</strain>
    </source>
</reference>
<keyword evidence="12" id="KW-0472">Membrane</keyword>
<dbReference type="PANTHER" id="PTHR24292:SF93">
    <property type="entry name" value="CYTOCHROME P450 310A1-RELATED"/>
    <property type="match status" value="1"/>
</dbReference>
<evidence type="ECO:0000256" key="5">
    <source>
        <dbReference type="ARBA" id="ARBA00022617"/>
    </source>
</evidence>
<organism evidence="15">
    <name type="scientific">Musca domestica</name>
    <name type="common">House fly</name>
    <dbReference type="NCBI Taxonomy" id="7370"/>
    <lineage>
        <taxon>Eukaryota</taxon>
        <taxon>Metazoa</taxon>
        <taxon>Ecdysozoa</taxon>
        <taxon>Arthropoda</taxon>
        <taxon>Hexapoda</taxon>
        <taxon>Insecta</taxon>
        <taxon>Pterygota</taxon>
        <taxon>Neoptera</taxon>
        <taxon>Endopterygota</taxon>
        <taxon>Diptera</taxon>
        <taxon>Brachycera</taxon>
        <taxon>Muscomorpha</taxon>
        <taxon>Muscoidea</taxon>
        <taxon>Muscidae</taxon>
        <taxon>Musca</taxon>
    </lineage>
</organism>
<evidence type="ECO:0000256" key="12">
    <source>
        <dbReference type="ARBA" id="ARBA00023136"/>
    </source>
</evidence>
<dbReference type="GO" id="GO:0016705">
    <property type="term" value="F:oxidoreductase activity, acting on paired donors, with incorporation or reduction of molecular oxygen"/>
    <property type="evidence" value="ECO:0007669"/>
    <property type="project" value="InterPro"/>
</dbReference>
<dbReference type="OrthoDB" id="2789670at2759"/>
<evidence type="ECO:0000256" key="13">
    <source>
        <dbReference type="PIRSR" id="PIRSR602401-1"/>
    </source>
</evidence>
<evidence type="ECO:0000313" key="17">
    <source>
        <dbReference type="RefSeq" id="XP_058981558.1"/>
    </source>
</evidence>
<dbReference type="InterPro" id="IPR002401">
    <property type="entry name" value="Cyt_P450_E_grp-I"/>
</dbReference>
<dbReference type="SUPFAM" id="SSF48264">
    <property type="entry name" value="Cytochrome P450"/>
    <property type="match status" value="1"/>
</dbReference>